<sequence>MKLHTILISCILLLPTVSADILQNPDFGLPPSNWNASSPFFKLDEISTIPGWSFEGTVQYVTAGANLSLPQNGRAILLGPDGKINQTFTANNGAQREYLLTLVLSRNCSSANYNASLLVSAPDSSAEYSKYGNGRELWEVYGHRIGSWGGGESINLVIQSQAVDADDQNSTCWPVVGALDLIILGSVKQETGMCVYVFYS</sequence>
<accession>A0A830CE07</accession>
<comment type="subcellular location">
    <subcellularLocation>
        <location evidence="1">Cell envelope</location>
    </subcellularLocation>
    <subcellularLocation>
        <location evidence="2">Secreted</location>
    </subcellularLocation>
</comment>
<dbReference type="EMBL" id="BMAC01000552">
    <property type="protein sequence ID" value="GFP98977.1"/>
    <property type="molecule type" value="Genomic_DNA"/>
</dbReference>
<dbReference type="PANTHER" id="PTHR31265">
    <property type="entry name" value="OS02G0527500 PROTEIN-RELATED"/>
    <property type="match status" value="1"/>
</dbReference>
<protein>
    <recommendedName>
        <fullName evidence="7">DUF642 domain-containing protein</fullName>
    </recommendedName>
</protein>
<evidence type="ECO:0000256" key="3">
    <source>
        <dbReference type="ARBA" id="ARBA00022525"/>
    </source>
</evidence>
<dbReference type="InterPro" id="IPR006946">
    <property type="entry name" value="DGR2-like_dom"/>
</dbReference>
<proteinExistence type="predicted"/>
<dbReference type="PANTHER" id="PTHR31265:SF28">
    <property type="entry name" value="EMB|CAB87702.1"/>
    <property type="match status" value="1"/>
</dbReference>
<evidence type="ECO:0000256" key="1">
    <source>
        <dbReference type="ARBA" id="ARBA00004196"/>
    </source>
</evidence>
<evidence type="ECO:0000256" key="2">
    <source>
        <dbReference type="ARBA" id="ARBA00004613"/>
    </source>
</evidence>
<dbReference type="AlphaFoldDB" id="A0A830CE07"/>
<organism evidence="8 9">
    <name type="scientific">Phtheirospermum japonicum</name>
    <dbReference type="NCBI Taxonomy" id="374723"/>
    <lineage>
        <taxon>Eukaryota</taxon>
        <taxon>Viridiplantae</taxon>
        <taxon>Streptophyta</taxon>
        <taxon>Embryophyta</taxon>
        <taxon>Tracheophyta</taxon>
        <taxon>Spermatophyta</taxon>
        <taxon>Magnoliopsida</taxon>
        <taxon>eudicotyledons</taxon>
        <taxon>Gunneridae</taxon>
        <taxon>Pentapetalae</taxon>
        <taxon>asterids</taxon>
        <taxon>lamiids</taxon>
        <taxon>Lamiales</taxon>
        <taxon>Orobanchaceae</taxon>
        <taxon>Orobanchaceae incertae sedis</taxon>
        <taxon>Phtheirospermum</taxon>
    </lineage>
</organism>
<evidence type="ECO:0000259" key="7">
    <source>
        <dbReference type="Pfam" id="PF04862"/>
    </source>
</evidence>
<dbReference type="Proteomes" id="UP000653305">
    <property type="component" value="Unassembled WGS sequence"/>
</dbReference>
<evidence type="ECO:0000256" key="4">
    <source>
        <dbReference type="ARBA" id="ARBA00022729"/>
    </source>
</evidence>
<gene>
    <name evidence="8" type="ORF">PHJA_002041600</name>
</gene>
<evidence type="ECO:0000313" key="9">
    <source>
        <dbReference type="Proteomes" id="UP000653305"/>
    </source>
</evidence>
<dbReference type="Pfam" id="PF04862">
    <property type="entry name" value="DUF642"/>
    <property type="match status" value="1"/>
</dbReference>
<feature type="signal peptide" evidence="6">
    <location>
        <begin position="1"/>
        <end position="19"/>
    </location>
</feature>
<dbReference type="GO" id="GO:0005576">
    <property type="term" value="C:extracellular region"/>
    <property type="evidence" value="ECO:0007669"/>
    <property type="project" value="UniProtKB-SubCell"/>
</dbReference>
<feature type="domain" description="DUF642" evidence="7">
    <location>
        <begin position="21"/>
        <end position="179"/>
    </location>
</feature>
<dbReference type="OrthoDB" id="1895088at2759"/>
<keyword evidence="9" id="KW-1185">Reference proteome</keyword>
<dbReference type="InterPro" id="IPR052437">
    <property type="entry name" value="Pectin_Meth_Modulator"/>
</dbReference>
<evidence type="ECO:0000313" key="8">
    <source>
        <dbReference type="EMBL" id="GFP98977.1"/>
    </source>
</evidence>
<keyword evidence="4 6" id="KW-0732">Signal</keyword>
<keyword evidence="3" id="KW-0964">Secreted</keyword>
<keyword evidence="5" id="KW-0325">Glycoprotein</keyword>
<evidence type="ECO:0000256" key="6">
    <source>
        <dbReference type="SAM" id="SignalP"/>
    </source>
</evidence>
<evidence type="ECO:0000256" key="5">
    <source>
        <dbReference type="ARBA" id="ARBA00023180"/>
    </source>
</evidence>
<name>A0A830CE07_9LAMI</name>
<comment type="caution">
    <text evidence="8">The sequence shown here is derived from an EMBL/GenBank/DDBJ whole genome shotgun (WGS) entry which is preliminary data.</text>
</comment>
<feature type="chain" id="PRO_5032395398" description="DUF642 domain-containing protein" evidence="6">
    <location>
        <begin position="20"/>
        <end position="200"/>
    </location>
</feature>
<reference evidence="8" key="1">
    <citation type="submission" date="2020-07" db="EMBL/GenBank/DDBJ databases">
        <title>Ethylene signaling mediates host invasion by parasitic plants.</title>
        <authorList>
            <person name="Yoshida S."/>
        </authorList>
    </citation>
    <scope>NUCLEOTIDE SEQUENCE</scope>
    <source>
        <strain evidence="8">Okayama</strain>
    </source>
</reference>